<dbReference type="InterPro" id="IPR045569">
    <property type="entry name" value="Metalloprtase-TldD/E_C"/>
</dbReference>
<gene>
    <name evidence="4" type="primary">pmbA_5</name>
    <name evidence="4" type="ORF">SDC9_41694</name>
</gene>
<feature type="domain" description="Metalloprotease TldD/E C-terminal" evidence="2">
    <location>
        <begin position="232"/>
        <end position="438"/>
    </location>
</feature>
<feature type="domain" description="Metalloprotease TldD/E N-terminal" evidence="1">
    <location>
        <begin position="27"/>
        <end position="86"/>
    </location>
</feature>
<dbReference type="Pfam" id="PF19290">
    <property type="entry name" value="PmbA_TldD_2nd"/>
    <property type="match status" value="1"/>
</dbReference>
<dbReference type="InterPro" id="IPR045570">
    <property type="entry name" value="Metalloprtase-TldD/E_cen_dom"/>
</dbReference>
<name>A0A644VYZ1_9ZZZZ</name>
<reference evidence="4" key="1">
    <citation type="submission" date="2019-08" db="EMBL/GenBank/DDBJ databases">
        <authorList>
            <person name="Kucharzyk K."/>
            <person name="Murdoch R.W."/>
            <person name="Higgins S."/>
            <person name="Loffler F."/>
        </authorList>
    </citation>
    <scope>NUCLEOTIDE SEQUENCE</scope>
</reference>
<dbReference type="GO" id="GO:0008237">
    <property type="term" value="F:metallopeptidase activity"/>
    <property type="evidence" value="ECO:0007669"/>
    <property type="project" value="UniProtKB-KW"/>
</dbReference>
<dbReference type="InterPro" id="IPR036059">
    <property type="entry name" value="TldD/PmbA_sf"/>
</dbReference>
<dbReference type="PANTHER" id="PTHR43421:SF1">
    <property type="entry name" value="METALLOPROTEASE PMBA"/>
    <property type="match status" value="1"/>
</dbReference>
<keyword evidence="4" id="KW-0645">Protease</keyword>
<organism evidence="4">
    <name type="scientific">bioreactor metagenome</name>
    <dbReference type="NCBI Taxonomy" id="1076179"/>
    <lineage>
        <taxon>unclassified sequences</taxon>
        <taxon>metagenomes</taxon>
        <taxon>ecological metagenomes</taxon>
    </lineage>
</organism>
<dbReference type="GO" id="GO:0006508">
    <property type="term" value="P:proteolysis"/>
    <property type="evidence" value="ECO:0007669"/>
    <property type="project" value="UniProtKB-KW"/>
</dbReference>
<dbReference type="SUPFAM" id="SSF111283">
    <property type="entry name" value="Putative modulator of DNA gyrase, PmbA/TldD"/>
    <property type="match status" value="1"/>
</dbReference>
<dbReference type="InterPro" id="IPR035068">
    <property type="entry name" value="TldD/PmbA_N"/>
</dbReference>
<protein>
    <submittedName>
        <fullName evidence="4">Metalloprotease PmbA</fullName>
        <ecNumber evidence="4">3.4.-.-</ecNumber>
    </submittedName>
</protein>
<dbReference type="Pfam" id="PF19289">
    <property type="entry name" value="PmbA_TldD_3rd"/>
    <property type="match status" value="1"/>
</dbReference>
<dbReference type="Gene3D" id="3.30.2290.10">
    <property type="entry name" value="PmbA/TldD superfamily"/>
    <property type="match status" value="1"/>
</dbReference>
<evidence type="ECO:0000259" key="2">
    <source>
        <dbReference type="Pfam" id="PF19289"/>
    </source>
</evidence>
<comment type="caution">
    <text evidence="4">The sequence shown here is derived from an EMBL/GenBank/DDBJ whole genome shotgun (WGS) entry which is preliminary data.</text>
</comment>
<dbReference type="GO" id="GO:0005829">
    <property type="term" value="C:cytosol"/>
    <property type="evidence" value="ECO:0007669"/>
    <property type="project" value="TreeGrafter"/>
</dbReference>
<evidence type="ECO:0000313" key="4">
    <source>
        <dbReference type="EMBL" id="MPL95523.1"/>
    </source>
</evidence>
<evidence type="ECO:0000259" key="3">
    <source>
        <dbReference type="Pfam" id="PF19290"/>
    </source>
</evidence>
<dbReference type="PANTHER" id="PTHR43421">
    <property type="entry name" value="METALLOPROTEASE PMBA"/>
    <property type="match status" value="1"/>
</dbReference>
<accession>A0A644VYZ1</accession>
<sequence>MISNEHKLLAQWAMEFALRNGSQASRVSLYTGFSSSIEVRDMKIDKLQQASENGLVINIFVDGRYGSFSTNRLNKAELERFIKEGINSTRFLAEDKFRTLPDSSFYYKGGGVPLDLIDPSFDSINPDDKVGLAMKVCEEIYGKDKRIISSNGSYGDEKSFKYMVASNGFEGESANSSFTLVGNVSIKGEGDARPESYWYDSSIYYNELQKDGIGTKSIERVLQKLGQQKIASGKYAMVVDNMNSSRLLSPVIGALYGSAIQQKNSFLLDKQDKLVLGSNVTIKDEPHLVKAEGARYFDNEGVATTPRAIFNEGVLNTYFIDTYNANKMQVKSTISSPSILTMQHGMKDVNGLVASLEKGILVTGFNGGNCNSTTGDFSYGIEGFHIENGKTTQPISEMNVTGNMITLWNNLSEAGNDIRKSSSWRIPSLLFKDVDFSGL</sequence>
<keyword evidence="4" id="KW-0378">Hydrolase</keyword>
<keyword evidence="4" id="KW-0482">Metalloprotease</keyword>
<dbReference type="EC" id="3.4.-.-" evidence="4"/>
<evidence type="ECO:0000259" key="1">
    <source>
        <dbReference type="Pfam" id="PF01523"/>
    </source>
</evidence>
<dbReference type="EMBL" id="VSSQ01000471">
    <property type="protein sequence ID" value="MPL95523.1"/>
    <property type="molecule type" value="Genomic_DNA"/>
</dbReference>
<dbReference type="InterPro" id="IPR047657">
    <property type="entry name" value="PmbA"/>
</dbReference>
<proteinExistence type="predicted"/>
<feature type="domain" description="Metalloprotease TldD/E central" evidence="3">
    <location>
        <begin position="120"/>
        <end position="225"/>
    </location>
</feature>
<dbReference type="Pfam" id="PF01523">
    <property type="entry name" value="PmbA_TldD_1st"/>
    <property type="match status" value="1"/>
</dbReference>
<dbReference type="AlphaFoldDB" id="A0A644VYZ1"/>
<dbReference type="InterPro" id="IPR002510">
    <property type="entry name" value="Metalloprtase-TldD/E_N"/>
</dbReference>